<dbReference type="Gene3D" id="3.80.10.10">
    <property type="entry name" value="Ribonuclease Inhibitor"/>
    <property type="match status" value="1"/>
</dbReference>
<dbReference type="PANTHER" id="PTHR47186">
    <property type="entry name" value="LEUCINE-RICH REPEAT-CONTAINING PROTEIN 57"/>
    <property type="match status" value="1"/>
</dbReference>
<evidence type="ECO:0000313" key="2">
    <source>
        <dbReference type="EMBL" id="KAF6152366.1"/>
    </source>
</evidence>
<evidence type="ECO:0000259" key="1">
    <source>
        <dbReference type="Pfam" id="PF25019"/>
    </source>
</evidence>
<protein>
    <recommendedName>
        <fullName evidence="1">R13L1/DRL21-like LRR repeat region domain-containing protein</fullName>
    </recommendedName>
</protein>
<dbReference type="InterPro" id="IPR032675">
    <property type="entry name" value="LRR_dom_sf"/>
</dbReference>
<dbReference type="Proteomes" id="UP000541444">
    <property type="component" value="Unassembled WGS sequence"/>
</dbReference>
<comment type="caution">
    <text evidence="2">The sequence shown here is derived from an EMBL/GenBank/DDBJ whole genome shotgun (WGS) entry which is preliminary data.</text>
</comment>
<dbReference type="Pfam" id="PF25019">
    <property type="entry name" value="LRR_R13L1-DRL21"/>
    <property type="match status" value="1"/>
</dbReference>
<keyword evidence="3" id="KW-1185">Reference proteome</keyword>
<proteinExistence type="predicted"/>
<feature type="domain" description="R13L1/DRL21-like LRR repeat region" evidence="1">
    <location>
        <begin position="2"/>
        <end position="43"/>
    </location>
</feature>
<dbReference type="SUPFAM" id="SSF52058">
    <property type="entry name" value="L domain-like"/>
    <property type="match status" value="1"/>
</dbReference>
<accession>A0A7J7MBU7</accession>
<gene>
    <name evidence="2" type="ORF">GIB67_006020</name>
</gene>
<dbReference type="AlphaFoldDB" id="A0A7J7MBU7"/>
<dbReference type="EMBL" id="JACGCM010001644">
    <property type="protein sequence ID" value="KAF6152366.1"/>
    <property type="molecule type" value="Genomic_DNA"/>
</dbReference>
<dbReference type="OrthoDB" id="1166019at2759"/>
<evidence type="ECO:0000313" key="3">
    <source>
        <dbReference type="Proteomes" id="UP000541444"/>
    </source>
</evidence>
<organism evidence="2 3">
    <name type="scientific">Kingdonia uniflora</name>
    <dbReference type="NCBI Taxonomy" id="39325"/>
    <lineage>
        <taxon>Eukaryota</taxon>
        <taxon>Viridiplantae</taxon>
        <taxon>Streptophyta</taxon>
        <taxon>Embryophyta</taxon>
        <taxon>Tracheophyta</taxon>
        <taxon>Spermatophyta</taxon>
        <taxon>Magnoliopsida</taxon>
        <taxon>Ranunculales</taxon>
        <taxon>Circaeasteraceae</taxon>
        <taxon>Kingdonia</taxon>
    </lineage>
</organism>
<sequence>MEFPNWEKRLIMLRELEIHSCKNLKVLPALGRLEFLECLKLEELDSVSQMGLEVLGVLNGDSSAPVIAFPKLKKLTIWNMEHWEEWLIPTTITVMPLLQGLGIYNCPIQLSAFGVLVPSPISGEVGLISRCRFSFDIITHTKWSLRQSQVSSY</sequence>
<dbReference type="InterPro" id="IPR056789">
    <property type="entry name" value="LRR_R13L1-DRL21"/>
</dbReference>
<name>A0A7J7MBU7_9MAGN</name>
<dbReference type="PANTHER" id="PTHR47186:SF30">
    <property type="entry name" value="EF-HAND DOMAIN-CONTAINING PROTEIN"/>
    <property type="match status" value="1"/>
</dbReference>
<reference evidence="2 3" key="1">
    <citation type="journal article" date="2020" name="IScience">
        <title>Genome Sequencing of the Endangered Kingdonia uniflora (Circaeasteraceae, Ranunculales) Reveals Potential Mechanisms of Evolutionary Specialization.</title>
        <authorList>
            <person name="Sun Y."/>
            <person name="Deng T."/>
            <person name="Zhang A."/>
            <person name="Moore M.J."/>
            <person name="Landis J.B."/>
            <person name="Lin N."/>
            <person name="Zhang H."/>
            <person name="Zhang X."/>
            <person name="Huang J."/>
            <person name="Zhang X."/>
            <person name="Sun H."/>
            <person name="Wang H."/>
        </authorList>
    </citation>
    <scope>NUCLEOTIDE SEQUENCE [LARGE SCALE GENOMIC DNA]</scope>
    <source>
        <strain evidence="2">TB1705</strain>
        <tissue evidence="2">Leaf</tissue>
    </source>
</reference>